<evidence type="ECO:0000256" key="7">
    <source>
        <dbReference type="ARBA" id="ARBA00022840"/>
    </source>
</evidence>
<evidence type="ECO:0000256" key="1">
    <source>
        <dbReference type="ARBA" id="ARBA00001946"/>
    </source>
</evidence>
<dbReference type="HAMAP" id="MF_00185">
    <property type="entry name" value="IPP_trans"/>
    <property type="match status" value="1"/>
</dbReference>
<evidence type="ECO:0000313" key="15">
    <source>
        <dbReference type="Proteomes" id="UP001595615"/>
    </source>
</evidence>
<dbReference type="NCBIfam" id="TIGR00174">
    <property type="entry name" value="miaA"/>
    <property type="match status" value="1"/>
</dbReference>
<dbReference type="GO" id="GO:0052381">
    <property type="term" value="F:tRNA dimethylallyltransferase activity"/>
    <property type="evidence" value="ECO:0007669"/>
    <property type="project" value="UniProtKB-EC"/>
</dbReference>
<gene>
    <name evidence="10 14" type="primary">miaA</name>
    <name evidence="14" type="ORF">ACFOMD_11130</name>
</gene>
<dbReference type="Gene3D" id="3.40.50.300">
    <property type="entry name" value="P-loop containing nucleotide triphosphate hydrolases"/>
    <property type="match status" value="1"/>
</dbReference>
<evidence type="ECO:0000256" key="6">
    <source>
        <dbReference type="ARBA" id="ARBA00022741"/>
    </source>
</evidence>
<comment type="function">
    <text evidence="2 10 12">Catalyzes the transfer of a dimethylallyl group onto the adenine at position 37 in tRNAs that read codons beginning with uridine, leading to the formation of N6-(dimethylallyl)adenosine (i(6)A).</text>
</comment>
<sequence>MKKPPLAVIAGPTASGKSAMALDLAERRNGVVINADASQVYADLRIVSARPSMAEEARAPHRLYGIVDGAVACSAAAWAAMAREAIAEVQAEGRLPILVGGTGLYIRTLLDGIAPVPEILDDVRDAVRALDNPHAALATEDPAMAARLRPSDRQRSARALEVWRATGRSLGDWQQGNVGGIGETIELEPYVVEIDRDDLYARCDARFDIMLAEGALDEVAALAARHLPPALPVMKALGVPPLLRHLAGEIDLATAAANAKQDTRRYAKRQLTWFRNQAPGWRRLGNGGSLS</sequence>
<keyword evidence="6 10" id="KW-0547">Nucleotide-binding</keyword>
<comment type="subunit">
    <text evidence="10">Monomer.</text>
</comment>
<dbReference type="EC" id="2.5.1.75" evidence="10"/>
<evidence type="ECO:0000313" key="14">
    <source>
        <dbReference type="EMBL" id="MFC3713129.1"/>
    </source>
</evidence>
<keyword evidence="7 10" id="KW-0067">ATP-binding</keyword>
<dbReference type="InterPro" id="IPR027417">
    <property type="entry name" value="P-loop_NTPase"/>
</dbReference>
<comment type="caution">
    <text evidence="14">The sequence shown here is derived from an EMBL/GenBank/DDBJ whole genome shotgun (WGS) entry which is preliminary data.</text>
</comment>
<evidence type="ECO:0000256" key="9">
    <source>
        <dbReference type="ARBA" id="ARBA00049563"/>
    </source>
</evidence>
<keyword evidence="4 10" id="KW-0808">Transferase</keyword>
<dbReference type="RefSeq" id="WP_380861326.1">
    <property type="nucleotide sequence ID" value="NZ_JBHRXV010000010.1"/>
</dbReference>
<evidence type="ECO:0000256" key="13">
    <source>
        <dbReference type="RuleBase" id="RU003785"/>
    </source>
</evidence>
<dbReference type="PANTHER" id="PTHR11088:SF60">
    <property type="entry name" value="TRNA DIMETHYLALLYLTRANSFERASE"/>
    <property type="match status" value="1"/>
</dbReference>
<protein>
    <recommendedName>
        <fullName evidence="10">tRNA dimethylallyltransferase</fullName>
        <ecNumber evidence="10">2.5.1.75</ecNumber>
    </recommendedName>
    <alternativeName>
        <fullName evidence="10">Dimethylallyl diphosphate:tRNA dimethylallyltransferase</fullName>
        <shortName evidence="10">DMAPP:tRNA dimethylallyltransferase</shortName>
        <shortName evidence="10">DMATase</shortName>
    </alternativeName>
    <alternativeName>
        <fullName evidence="10">Isopentenyl-diphosphate:tRNA isopentenyltransferase</fullName>
        <shortName evidence="10">IPP transferase</shortName>
        <shortName evidence="10">IPPT</shortName>
        <shortName evidence="10">IPTase</shortName>
    </alternativeName>
</protein>
<dbReference type="Pfam" id="PF01715">
    <property type="entry name" value="IPPT"/>
    <property type="match status" value="1"/>
</dbReference>
<accession>A0ABV7XEN4</accession>
<evidence type="ECO:0000256" key="5">
    <source>
        <dbReference type="ARBA" id="ARBA00022694"/>
    </source>
</evidence>
<keyword evidence="5 10" id="KW-0819">tRNA processing</keyword>
<feature type="binding site" evidence="10">
    <location>
        <begin position="11"/>
        <end position="18"/>
    </location>
    <ligand>
        <name>ATP</name>
        <dbReference type="ChEBI" id="CHEBI:30616"/>
    </ligand>
</feature>
<feature type="region of interest" description="Interaction with substrate tRNA" evidence="10">
    <location>
        <begin position="154"/>
        <end position="158"/>
    </location>
</feature>
<evidence type="ECO:0000256" key="4">
    <source>
        <dbReference type="ARBA" id="ARBA00022679"/>
    </source>
</evidence>
<comment type="caution">
    <text evidence="10">Lacks conserved residue(s) required for the propagation of feature annotation.</text>
</comment>
<dbReference type="Gene3D" id="1.10.20.140">
    <property type="match status" value="1"/>
</dbReference>
<feature type="site" description="Interaction with substrate tRNA" evidence="10">
    <location>
        <position position="128"/>
    </location>
</feature>
<keyword evidence="8 10" id="KW-0460">Magnesium</keyword>
<organism evidence="14 15">
    <name type="scientific">Sphingoaurantiacus capsulatus</name>
    <dbReference type="NCBI Taxonomy" id="1771310"/>
    <lineage>
        <taxon>Bacteria</taxon>
        <taxon>Pseudomonadati</taxon>
        <taxon>Pseudomonadota</taxon>
        <taxon>Alphaproteobacteria</taxon>
        <taxon>Sphingomonadales</taxon>
        <taxon>Sphingosinicellaceae</taxon>
        <taxon>Sphingoaurantiacus</taxon>
    </lineage>
</organism>
<evidence type="ECO:0000256" key="3">
    <source>
        <dbReference type="ARBA" id="ARBA00005842"/>
    </source>
</evidence>
<evidence type="ECO:0000256" key="8">
    <source>
        <dbReference type="ARBA" id="ARBA00022842"/>
    </source>
</evidence>
<dbReference type="Proteomes" id="UP001595615">
    <property type="component" value="Unassembled WGS sequence"/>
</dbReference>
<evidence type="ECO:0000256" key="12">
    <source>
        <dbReference type="RuleBase" id="RU003784"/>
    </source>
</evidence>
<dbReference type="SUPFAM" id="SSF52540">
    <property type="entry name" value="P-loop containing nucleoside triphosphate hydrolases"/>
    <property type="match status" value="1"/>
</dbReference>
<name>A0ABV7XEN4_9SPHN</name>
<comment type="cofactor">
    <cofactor evidence="1 10">
        <name>Mg(2+)</name>
        <dbReference type="ChEBI" id="CHEBI:18420"/>
    </cofactor>
</comment>
<comment type="catalytic activity">
    <reaction evidence="9 10 11">
        <text>adenosine(37) in tRNA + dimethylallyl diphosphate = N(6)-dimethylallyladenosine(37) in tRNA + diphosphate</text>
        <dbReference type="Rhea" id="RHEA:26482"/>
        <dbReference type="Rhea" id="RHEA-COMP:10162"/>
        <dbReference type="Rhea" id="RHEA-COMP:10375"/>
        <dbReference type="ChEBI" id="CHEBI:33019"/>
        <dbReference type="ChEBI" id="CHEBI:57623"/>
        <dbReference type="ChEBI" id="CHEBI:74411"/>
        <dbReference type="ChEBI" id="CHEBI:74415"/>
        <dbReference type="EC" id="2.5.1.75"/>
    </reaction>
</comment>
<dbReference type="EMBL" id="JBHRXV010000010">
    <property type="protein sequence ID" value="MFC3713129.1"/>
    <property type="molecule type" value="Genomic_DNA"/>
</dbReference>
<comment type="similarity">
    <text evidence="3 10 13">Belongs to the IPP transferase family.</text>
</comment>
<feature type="site" description="Interaction with substrate tRNA" evidence="10">
    <location>
        <position position="102"/>
    </location>
</feature>
<evidence type="ECO:0000256" key="2">
    <source>
        <dbReference type="ARBA" id="ARBA00003213"/>
    </source>
</evidence>
<proteinExistence type="inferred from homology"/>
<evidence type="ECO:0000256" key="10">
    <source>
        <dbReference type="HAMAP-Rule" id="MF_00185"/>
    </source>
</evidence>
<reference evidence="15" key="1">
    <citation type="journal article" date="2019" name="Int. J. Syst. Evol. Microbiol.">
        <title>The Global Catalogue of Microorganisms (GCM) 10K type strain sequencing project: providing services to taxonomists for standard genome sequencing and annotation.</title>
        <authorList>
            <consortium name="The Broad Institute Genomics Platform"/>
            <consortium name="The Broad Institute Genome Sequencing Center for Infectious Disease"/>
            <person name="Wu L."/>
            <person name="Ma J."/>
        </authorList>
    </citation>
    <scope>NUCLEOTIDE SEQUENCE [LARGE SCALE GENOMIC DNA]</scope>
    <source>
        <strain evidence="15">KCTC 42644</strain>
    </source>
</reference>
<dbReference type="InterPro" id="IPR018022">
    <property type="entry name" value="IPT"/>
</dbReference>
<evidence type="ECO:0000256" key="11">
    <source>
        <dbReference type="RuleBase" id="RU003783"/>
    </source>
</evidence>
<dbReference type="InterPro" id="IPR039657">
    <property type="entry name" value="Dimethylallyltransferase"/>
</dbReference>
<dbReference type="PANTHER" id="PTHR11088">
    <property type="entry name" value="TRNA DIMETHYLALLYLTRANSFERASE"/>
    <property type="match status" value="1"/>
</dbReference>
<feature type="binding site" evidence="10">
    <location>
        <begin position="13"/>
        <end position="18"/>
    </location>
    <ligand>
        <name>substrate</name>
    </ligand>
</feature>
<keyword evidence="15" id="KW-1185">Reference proteome</keyword>